<dbReference type="PANTHER" id="PTHR11102:SF160">
    <property type="entry name" value="ERAD-ASSOCIATED E3 UBIQUITIN-PROTEIN LIGASE COMPONENT HRD3"/>
    <property type="match status" value="1"/>
</dbReference>
<dbReference type="SMART" id="SM00671">
    <property type="entry name" value="SEL1"/>
    <property type="match status" value="2"/>
</dbReference>
<dbReference type="PROSITE" id="PS51257">
    <property type="entry name" value="PROKAR_LIPOPROTEIN"/>
    <property type="match status" value="1"/>
</dbReference>
<dbReference type="EMBL" id="JAVIZN010000002">
    <property type="protein sequence ID" value="MDR6206305.1"/>
    <property type="molecule type" value="Genomic_DNA"/>
</dbReference>
<dbReference type="Gene3D" id="1.25.40.10">
    <property type="entry name" value="Tetratricopeptide repeat domain"/>
    <property type="match status" value="1"/>
</dbReference>
<dbReference type="PANTHER" id="PTHR11102">
    <property type="entry name" value="SEL-1-LIKE PROTEIN"/>
    <property type="match status" value="1"/>
</dbReference>
<dbReference type="Proteomes" id="UP001245184">
    <property type="component" value="Unassembled WGS sequence"/>
</dbReference>
<comment type="caution">
    <text evidence="1">The sequence shown here is derived from an EMBL/GenBank/DDBJ whole genome shotgun (WGS) entry which is preliminary data.</text>
</comment>
<dbReference type="InterPro" id="IPR006597">
    <property type="entry name" value="Sel1-like"/>
</dbReference>
<accession>A0ABD5CM43</accession>
<protein>
    <submittedName>
        <fullName evidence="1">TPR repeat protein</fullName>
    </submittedName>
</protein>
<evidence type="ECO:0000313" key="2">
    <source>
        <dbReference type="Proteomes" id="UP001245184"/>
    </source>
</evidence>
<gene>
    <name evidence="1" type="ORF">QF025_005025</name>
</gene>
<organism evidence="1 2">
    <name type="scientific">Paraburkholderia graminis</name>
    <dbReference type="NCBI Taxonomy" id="60548"/>
    <lineage>
        <taxon>Bacteria</taxon>
        <taxon>Pseudomonadati</taxon>
        <taxon>Pseudomonadota</taxon>
        <taxon>Betaproteobacteria</taxon>
        <taxon>Burkholderiales</taxon>
        <taxon>Burkholderiaceae</taxon>
        <taxon>Paraburkholderia</taxon>
    </lineage>
</organism>
<dbReference type="InterPro" id="IPR050767">
    <property type="entry name" value="Sel1_AlgK"/>
</dbReference>
<dbReference type="SUPFAM" id="SSF81901">
    <property type="entry name" value="HCP-like"/>
    <property type="match status" value="1"/>
</dbReference>
<name>A0ABD5CM43_9BURK</name>
<sequence>MRFLARVHNQNRGSQMGYRQLAPSAVLILAACAHDQSASQFVRICDDSGCAERPKSQIALDASRNGHDSAETDSDRRIAALVKAGETNPRAAYDLGLRYFRGDGVRQDSYQALKWMRKAAEGGDLQAQKALGRFYLFGLEEMGPDPREAEKWLMIASERGDKESGKLLAQARAAKQSDQDYYRWQTEARALYGNWYADYPYQGYWQGRGWYWY</sequence>
<reference evidence="1 2" key="1">
    <citation type="submission" date="2023-08" db="EMBL/GenBank/DDBJ databases">
        <title>Genome sequencing of plant associated microbes to promote plant fitness in Sorghum bicolor and Oryza sativa.</title>
        <authorList>
            <person name="Coleman-Derr D."/>
        </authorList>
    </citation>
    <scope>NUCLEOTIDE SEQUENCE [LARGE SCALE GENOMIC DNA]</scope>
    <source>
        <strain evidence="1 2">SLBN-33</strain>
    </source>
</reference>
<dbReference type="Pfam" id="PF08238">
    <property type="entry name" value="Sel1"/>
    <property type="match status" value="2"/>
</dbReference>
<dbReference type="InterPro" id="IPR011990">
    <property type="entry name" value="TPR-like_helical_dom_sf"/>
</dbReference>
<evidence type="ECO:0000313" key="1">
    <source>
        <dbReference type="EMBL" id="MDR6206305.1"/>
    </source>
</evidence>
<dbReference type="AlphaFoldDB" id="A0ABD5CM43"/>
<proteinExistence type="predicted"/>